<accession>A0A7C9CVV6</accession>
<reference evidence="2" key="2">
    <citation type="submission" date="2020-07" db="EMBL/GenBank/DDBJ databases">
        <authorList>
            <person name="Vera ALvarez R."/>
            <person name="Arias-Moreno D.M."/>
            <person name="Jimenez-Jacinto V."/>
            <person name="Jimenez-Bremont J.F."/>
            <person name="Swaminathan K."/>
            <person name="Moose S.P."/>
            <person name="Guerrero-Gonzalez M.L."/>
            <person name="Marino-Ramirez L."/>
            <person name="Landsman D."/>
            <person name="Rodriguez-Kessler M."/>
            <person name="Delgado-Sanchez P."/>
        </authorList>
    </citation>
    <scope>NUCLEOTIDE SEQUENCE</scope>
    <source>
        <tissue evidence="2">Cladode</tissue>
    </source>
</reference>
<organism evidence="2">
    <name type="scientific">Opuntia streptacantha</name>
    <name type="common">Prickly pear cactus</name>
    <name type="synonym">Opuntia cardona</name>
    <dbReference type="NCBI Taxonomy" id="393608"/>
    <lineage>
        <taxon>Eukaryota</taxon>
        <taxon>Viridiplantae</taxon>
        <taxon>Streptophyta</taxon>
        <taxon>Embryophyta</taxon>
        <taxon>Tracheophyta</taxon>
        <taxon>Spermatophyta</taxon>
        <taxon>Magnoliopsida</taxon>
        <taxon>eudicotyledons</taxon>
        <taxon>Gunneridae</taxon>
        <taxon>Pentapetalae</taxon>
        <taxon>Caryophyllales</taxon>
        <taxon>Cactineae</taxon>
        <taxon>Cactaceae</taxon>
        <taxon>Opuntioideae</taxon>
        <taxon>Opuntia</taxon>
    </lineage>
</organism>
<dbReference type="AlphaFoldDB" id="A0A7C9CVV6"/>
<feature type="compositionally biased region" description="Polar residues" evidence="1">
    <location>
        <begin position="85"/>
        <end position="95"/>
    </location>
</feature>
<evidence type="ECO:0000256" key="1">
    <source>
        <dbReference type="SAM" id="MobiDB-lite"/>
    </source>
</evidence>
<protein>
    <submittedName>
        <fullName evidence="2">Uncharacterized protein</fullName>
    </submittedName>
</protein>
<name>A0A7C9CVV6_OPUST</name>
<dbReference type="EMBL" id="GISG01059423">
    <property type="protein sequence ID" value="MBA4626922.1"/>
    <property type="molecule type" value="Transcribed_RNA"/>
</dbReference>
<feature type="region of interest" description="Disordered" evidence="1">
    <location>
        <begin position="26"/>
        <end position="54"/>
    </location>
</feature>
<evidence type="ECO:0000313" key="2">
    <source>
        <dbReference type="EMBL" id="MBA4626922.1"/>
    </source>
</evidence>
<feature type="region of interest" description="Disordered" evidence="1">
    <location>
        <begin position="72"/>
        <end position="107"/>
    </location>
</feature>
<sequence length="107" mass="11281">MATRRLLATRSSNILQVGGLVAVDKGAEEDEHQADRGGRANTHGRGSANRKTAATMQQEMGLIRTYSMLDESSRGGPTFCLASDGPSSSYNSEAAQISIPGLSSEHT</sequence>
<proteinExistence type="predicted"/>
<reference evidence="2" key="1">
    <citation type="journal article" date="2013" name="J. Plant Res.">
        <title>Effect of fungi and light on seed germination of three Opuntia species from semiarid lands of central Mexico.</title>
        <authorList>
            <person name="Delgado-Sanchez P."/>
            <person name="Jimenez-Bremont J.F."/>
            <person name="Guerrero-Gonzalez Mde L."/>
            <person name="Flores J."/>
        </authorList>
    </citation>
    <scope>NUCLEOTIDE SEQUENCE</scope>
    <source>
        <tissue evidence="2">Cladode</tissue>
    </source>
</reference>